<name>A0A9D5JW97_9BACT</name>
<proteinExistence type="predicted"/>
<reference evidence="1" key="1">
    <citation type="submission" date="2019-11" db="EMBL/GenBank/DDBJ databases">
        <title>Microbial mats filling the niche in hypersaline microbial mats.</title>
        <authorList>
            <person name="Wong H.L."/>
            <person name="Macleod F.I."/>
            <person name="White R.A. III"/>
            <person name="Burns B.P."/>
        </authorList>
    </citation>
    <scope>NUCLEOTIDE SEQUENCE</scope>
    <source>
        <strain evidence="1">Rbin_158</strain>
    </source>
</reference>
<dbReference type="AlphaFoldDB" id="A0A9D5JW97"/>
<dbReference type="EMBL" id="WJJP01000358">
    <property type="protein sequence ID" value="MBD3325116.1"/>
    <property type="molecule type" value="Genomic_DNA"/>
</dbReference>
<gene>
    <name evidence="1" type="ORF">GF339_11065</name>
</gene>
<sequence length="366" mass="41045">MSPQGASEGMLDVLNASGFAVIHPEAFLDHNGRAVRATRQSGFLSFGQYKTGYPEQDLEAVFYLYIDNNTYDNTYICILDVVEARTRVVAQRVMTRQSFPEAGKHVKLAVPFRPASPQAEYEFRVFYIGYAYLAIDGVIVIDPARVTLDQLPDRIAEESPERYCQGNELLCLERFAPDLIAQQHGVEHGGSYDQGTFTPADKGGIEFPVSIDLSRHVLIELELEGNIANAHLAELEGGKVSLFDTKEQGGAYILSFQRMYAGYRGTGIFRIMHGFEGNNVARVITTAQLSGAYSMQHWGNEPHTLRVEVEGARCRLSIDQFVSKWDTSRQSIGGTRQLVLMLGNRVERHSHQQAITKFRRLKITYL</sequence>
<evidence type="ECO:0000313" key="1">
    <source>
        <dbReference type="EMBL" id="MBD3325116.1"/>
    </source>
</evidence>
<evidence type="ECO:0000313" key="2">
    <source>
        <dbReference type="Proteomes" id="UP000649604"/>
    </source>
</evidence>
<accession>A0A9D5JW97</accession>
<dbReference type="Proteomes" id="UP000649604">
    <property type="component" value="Unassembled WGS sequence"/>
</dbReference>
<protein>
    <submittedName>
        <fullName evidence="1">Uncharacterized protein</fullName>
    </submittedName>
</protein>
<organism evidence="1 2">
    <name type="scientific">candidate division KSB3 bacterium</name>
    <dbReference type="NCBI Taxonomy" id="2044937"/>
    <lineage>
        <taxon>Bacteria</taxon>
        <taxon>candidate division KSB3</taxon>
    </lineage>
</organism>
<comment type="caution">
    <text evidence="1">The sequence shown here is derived from an EMBL/GenBank/DDBJ whole genome shotgun (WGS) entry which is preliminary data.</text>
</comment>